<feature type="compositionally biased region" description="Low complexity" evidence="1">
    <location>
        <begin position="23"/>
        <end position="35"/>
    </location>
</feature>
<evidence type="ECO:0000313" key="2">
    <source>
        <dbReference type="EMBL" id="SDH58064.1"/>
    </source>
</evidence>
<dbReference type="CDD" id="cd17468">
    <property type="entry name" value="T3SS_HrpP_C"/>
    <property type="match status" value="1"/>
</dbReference>
<sequence>MKAESPPAPPRRPQPAPQPQPGAPAAAQPRPAGAGVQNASLLRRGEIDLRSLIQGLEMPSSTLMADGTVFAQLIQPARPVSDEGSGLGGGSAAMAAKPDAVGAQLIEELAQRLPLAPPGAFTATLLMPNLGKVQVRAGKREGHWDVELGFTRRETFERLHGQRCACEAALAVALGSPVQLALLDEARP</sequence>
<feature type="region of interest" description="Disordered" evidence="1">
    <location>
        <begin position="1"/>
        <end position="39"/>
    </location>
</feature>
<dbReference type="InterPro" id="IPR049757">
    <property type="entry name" value="T3SS_HrpP-like_C"/>
</dbReference>
<evidence type="ECO:0000256" key="1">
    <source>
        <dbReference type="SAM" id="MobiDB-lite"/>
    </source>
</evidence>
<dbReference type="EMBL" id="FNDG01000005">
    <property type="protein sequence ID" value="SDH58064.1"/>
    <property type="molecule type" value="Genomic_DNA"/>
</dbReference>
<name>A0A1G8DK77_9GAMM</name>
<dbReference type="AlphaFoldDB" id="A0A1G8DK77"/>
<reference evidence="2 3" key="1">
    <citation type="submission" date="2016-10" db="EMBL/GenBank/DDBJ databases">
        <authorList>
            <person name="de Groot N.N."/>
        </authorList>
    </citation>
    <scope>NUCLEOTIDE SEQUENCE [LARGE SCALE GENOMIC DNA]</scope>
    <source>
        <strain evidence="2 3">LMG 18387</strain>
    </source>
</reference>
<proteinExistence type="predicted"/>
<accession>A0A1G8DK77</accession>
<dbReference type="Proteomes" id="UP000198606">
    <property type="component" value="Unassembled WGS sequence"/>
</dbReference>
<protein>
    <recommendedName>
        <fullName evidence="4">Hook-length control protein FliK</fullName>
    </recommendedName>
</protein>
<dbReference type="STRING" id="29435.SAMN05216588_105292"/>
<feature type="compositionally biased region" description="Pro residues" evidence="1">
    <location>
        <begin position="1"/>
        <end position="22"/>
    </location>
</feature>
<organism evidence="2 3">
    <name type="scientific">Phytopseudomonas flavescens</name>
    <dbReference type="NCBI Taxonomy" id="29435"/>
    <lineage>
        <taxon>Bacteria</taxon>
        <taxon>Pseudomonadati</taxon>
        <taxon>Pseudomonadota</taxon>
        <taxon>Gammaproteobacteria</taxon>
        <taxon>Pseudomonadales</taxon>
        <taxon>Pseudomonadaceae</taxon>
        <taxon>Phytopseudomonas</taxon>
    </lineage>
</organism>
<evidence type="ECO:0000313" key="3">
    <source>
        <dbReference type="Proteomes" id="UP000198606"/>
    </source>
</evidence>
<gene>
    <name evidence="2" type="ORF">SAMN05216588_105292</name>
</gene>
<evidence type="ECO:0008006" key="4">
    <source>
        <dbReference type="Google" id="ProtNLM"/>
    </source>
</evidence>